<keyword evidence="2" id="KW-1185">Reference proteome</keyword>
<dbReference type="AlphaFoldDB" id="A0A0D0D7P8"/>
<evidence type="ECO:0000313" key="2">
    <source>
        <dbReference type="Proteomes" id="UP000054538"/>
    </source>
</evidence>
<name>A0A0D0D7P8_9AGAM</name>
<dbReference type="EMBL" id="KN825231">
    <property type="protein sequence ID" value="KIK92917.1"/>
    <property type="molecule type" value="Genomic_DNA"/>
</dbReference>
<sequence length="56" mass="6511">MMITKQPPRLELRLIITMSHGAIIPMQPMSCVMNITIWQLIWTIYLSLAYLQPRGP</sequence>
<gene>
    <name evidence="1" type="ORF">PAXRUDRAFT_829532</name>
</gene>
<reference evidence="1 2" key="1">
    <citation type="submission" date="2014-04" db="EMBL/GenBank/DDBJ databases">
        <authorList>
            <consortium name="DOE Joint Genome Institute"/>
            <person name="Kuo A."/>
            <person name="Kohler A."/>
            <person name="Jargeat P."/>
            <person name="Nagy L.G."/>
            <person name="Floudas D."/>
            <person name="Copeland A."/>
            <person name="Barry K.W."/>
            <person name="Cichocki N."/>
            <person name="Veneault-Fourrey C."/>
            <person name="LaButti K."/>
            <person name="Lindquist E.A."/>
            <person name="Lipzen A."/>
            <person name="Lundell T."/>
            <person name="Morin E."/>
            <person name="Murat C."/>
            <person name="Sun H."/>
            <person name="Tunlid A."/>
            <person name="Henrissat B."/>
            <person name="Grigoriev I.V."/>
            <person name="Hibbett D.S."/>
            <person name="Martin F."/>
            <person name="Nordberg H.P."/>
            <person name="Cantor M.N."/>
            <person name="Hua S.X."/>
        </authorList>
    </citation>
    <scope>NUCLEOTIDE SEQUENCE [LARGE SCALE GENOMIC DNA]</scope>
    <source>
        <strain evidence="1 2">Ve08.2h10</strain>
    </source>
</reference>
<dbReference type="InParanoid" id="A0A0D0D7P8"/>
<dbReference type="HOGENOM" id="CLU_3014844_0_0_1"/>
<proteinExistence type="predicted"/>
<evidence type="ECO:0000313" key="1">
    <source>
        <dbReference type="EMBL" id="KIK92917.1"/>
    </source>
</evidence>
<organism evidence="1 2">
    <name type="scientific">Paxillus rubicundulus Ve08.2h10</name>
    <dbReference type="NCBI Taxonomy" id="930991"/>
    <lineage>
        <taxon>Eukaryota</taxon>
        <taxon>Fungi</taxon>
        <taxon>Dikarya</taxon>
        <taxon>Basidiomycota</taxon>
        <taxon>Agaricomycotina</taxon>
        <taxon>Agaricomycetes</taxon>
        <taxon>Agaricomycetidae</taxon>
        <taxon>Boletales</taxon>
        <taxon>Paxilineae</taxon>
        <taxon>Paxillaceae</taxon>
        <taxon>Paxillus</taxon>
    </lineage>
</organism>
<reference evidence="2" key="2">
    <citation type="submission" date="2015-01" db="EMBL/GenBank/DDBJ databases">
        <title>Evolutionary Origins and Diversification of the Mycorrhizal Mutualists.</title>
        <authorList>
            <consortium name="DOE Joint Genome Institute"/>
            <consortium name="Mycorrhizal Genomics Consortium"/>
            <person name="Kohler A."/>
            <person name="Kuo A."/>
            <person name="Nagy L.G."/>
            <person name="Floudas D."/>
            <person name="Copeland A."/>
            <person name="Barry K.W."/>
            <person name="Cichocki N."/>
            <person name="Veneault-Fourrey C."/>
            <person name="LaButti K."/>
            <person name="Lindquist E.A."/>
            <person name="Lipzen A."/>
            <person name="Lundell T."/>
            <person name="Morin E."/>
            <person name="Murat C."/>
            <person name="Riley R."/>
            <person name="Ohm R."/>
            <person name="Sun H."/>
            <person name="Tunlid A."/>
            <person name="Henrissat B."/>
            <person name="Grigoriev I.V."/>
            <person name="Hibbett D.S."/>
            <person name="Martin F."/>
        </authorList>
    </citation>
    <scope>NUCLEOTIDE SEQUENCE [LARGE SCALE GENOMIC DNA]</scope>
    <source>
        <strain evidence="2">Ve08.2h10</strain>
    </source>
</reference>
<dbReference type="Proteomes" id="UP000054538">
    <property type="component" value="Unassembled WGS sequence"/>
</dbReference>
<protein>
    <submittedName>
        <fullName evidence="1">Uncharacterized protein</fullName>
    </submittedName>
</protein>
<accession>A0A0D0D7P8</accession>